<keyword evidence="3" id="KW-1185">Reference proteome</keyword>
<evidence type="ECO:0000313" key="3">
    <source>
        <dbReference type="Proteomes" id="UP001066276"/>
    </source>
</evidence>
<feature type="region of interest" description="Disordered" evidence="1">
    <location>
        <begin position="82"/>
        <end position="117"/>
    </location>
</feature>
<dbReference type="Proteomes" id="UP001066276">
    <property type="component" value="Chromosome 4_2"/>
</dbReference>
<gene>
    <name evidence="2" type="ORF">NDU88_008385</name>
</gene>
<comment type="caution">
    <text evidence="2">The sequence shown here is derived from an EMBL/GenBank/DDBJ whole genome shotgun (WGS) entry which is preliminary data.</text>
</comment>
<feature type="region of interest" description="Disordered" evidence="1">
    <location>
        <begin position="129"/>
        <end position="174"/>
    </location>
</feature>
<dbReference type="EMBL" id="JANPWB010000008">
    <property type="protein sequence ID" value="KAJ1168003.1"/>
    <property type="molecule type" value="Genomic_DNA"/>
</dbReference>
<evidence type="ECO:0000313" key="2">
    <source>
        <dbReference type="EMBL" id="KAJ1168003.1"/>
    </source>
</evidence>
<protein>
    <submittedName>
        <fullName evidence="2">Uncharacterized protein</fullName>
    </submittedName>
</protein>
<sequence>MSGWPVPSGSAPRALARKFCKSQPLFQSQAGEGAGRARAILDAHLSFHPFFVVLDKGRLLSACHDSFAALGSVITRCGISRMSHKRVTPQSRNDSRACYTPPTEARRQSRQNADTTRCTEVSLLPSWRSRSADAVLRPRPPRLRTLKSEDAPASGENNGGEASPPLHCPGHAVA</sequence>
<name>A0AAV7SV51_PLEWA</name>
<reference evidence="2" key="1">
    <citation type="journal article" date="2022" name="bioRxiv">
        <title>Sequencing and chromosome-scale assembly of the giantPleurodeles waltlgenome.</title>
        <authorList>
            <person name="Brown T."/>
            <person name="Elewa A."/>
            <person name="Iarovenko S."/>
            <person name="Subramanian E."/>
            <person name="Araus A.J."/>
            <person name="Petzold A."/>
            <person name="Susuki M."/>
            <person name="Suzuki K.-i.T."/>
            <person name="Hayashi T."/>
            <person name="Toyoda A."/>
            <person name="Oliveira C."/>
            <person name="Osipova E."/>
            <person name="Leigh N.D."/>
            <person name="Simon A."/>
            <person name="Yun M.H."/>
        </authorList>
    </citation>
    <scope>NUCLEOTIDE SEQUENCE</scope>
    <source>
        <strain evidence="2">20211129_DDA</strain>
        <tissue evidence="2">Liver</tissue>
    </source>
</reference>
<accession>A0AAV7SV51</accession>
<organism evidence="2 3">
    <name type="scientific">Pleurodeles waltl</name>
    <name type="common">Iberian ribbed newt</name>
    <dbReference type="NCBI Taxonomy" id="8319"/>
    <lineage>
        <taxon>Eukaryota</taxon>
        <taxon>Metazoa</taxon>
        <taxon>Chordata</taxon>
        <taxon>Craniata</taxon>
        <taxon>Vertebrata</taxon>
        <taxon>Euteleostomi</taxon>
        <taxon>Amphibia</taxon>
        <taxon>Batrachia</taxon>
        <taxon>Caudata</taxon>
        <taxon>Salamandroidea</taxon>
        <taxon>Salamandridae</taxon>
        <taxon>Pleurodelinae</taxon>
        <taxon>Pleurodeles</taxon>
    </lineage>
</organism>
<proteinExistence type="predicted"/>
<dbReference type="AlphaFoldDB" id="A0AAV7SV51"/>
<evidence type="ECO:0000256" key="1">
    <source>
        <dbReference type="SAM" id="MobiDB-lite"/>
    </source>
</evidence>